<dbReference type="AlphaFoldDB" id="A0A9P5PB42"/>
<keyword evidence="1" id="KW-0732">Signal</keyword>
<feature type="chain" id="PRO_5040286052" evidence="1">
    <location>
        <begin position="23"/>
        <end position="247"/>
    </location>
</feature>
<comment type="caution">
    <text evidence="2">The sequence shown here is derived from an EMBL/GenBank/DDBJ whole genome shotgun (WGS) entry which is preliminary data.</text>
</comment>
<evidence type="ECO:0000256" key="1">
    <source>
        <dbReference type="SAM" id="SignalP"/>
    </source>
</evidence>
<protein>
    <submittedName>
        <fullName evidence="2">Uncharacterized protein</fullName>
    </submittedName>
</protein>
<sequence length="247" mass="27227">MQPEIVWLYLLAMLMFTSSGCALPHNFSRRDISRSPFKASILNSEGRRVPHNSPDNKGPPLSATQLVGNALRTMQEQKLDEVNLNRGLLSLMINHVRWERGYALNVVVKPVVYFVIENPNLLCDPYCLGFVVGSQRVRSMVMLAHGELHYPDSAEVLGMLDFNEGRKYVGGLEIEEQKKLKGFVKFVEGIKETVKKAKVKHPDRPVAWPVLQPVTAPDTLVAVHVTAPATPVAAPATPVAASVTPGN</sequence>
<dbReference type="EMBL" id="JADNRY010000192">
    <property type="protein sequence ID" value="KAF9061716.1"/>
    <property type="molecule type" value="Genomic_DNA"/>
</dbReference>
<accession>A0A9P5PB42</accession>
<organism evidence="2 3">
    <name type="scientific">Rhodocollybia butyracea</name>
    <dbReference type="NCBI Taxonomy" id="206335"/>
    <lineage>
        <taxon>Eukaryota</taxon>
        <taxon>Fungi</taxon>
        <taxon>Dikarya</taxon>
        <taxon>Basidiomycota</taxon>
        <taxon>Agaricomycotina</taxon>
        <taxon>Agaricomycetes</taxon>
        <taxon>Agaricomycetidae</taxon>
        <taxon>Agaricales</taxon>
        <taxon>Marasmiineae</taxon>
        <taxon>Omphalotaceae</taxon>
        <taxon>Rhodocollybia</taxon>
    </lineage>
</organism>
<feature type="signal peptide" evidence="1">
    <location>
        <begin position="1"/>
        <end position="22"/>
    </location>
</feature>
<name>A0A9P5PB42_9AGAR</name>
<proteinExistence type="predicted"/>
<gene>
    <name evidence="2" type="ORF">BDP27DRAFT_323062</name>
</gene>
<evidence type="ECO:0000313" key="3">
    <source>
        <dbReference type="Proteomes" id="UP000772434"/>
    </source>
</evidence>
<dbReference type="Proteomes" id="UP000772434">
    <property type="component" value="Unassembled WGS sequence"/>
</dbReference>
<reference evidence="2" key="1">
    <citation type="submission" date="2020-11" db="EMBL/GenBank/DDBJ databases">
        <authorList>
            <consortium name="DOE Joint Genome Institute"/>
            <person name="Ahrendt S."/>
            <person name="Riley R."/>
            <person name="Andreopoulos W."/>
            <person name="Labutti K."/>
            <person name="Pangilinan J."/>
            <person name="Ruiz-Duenas F.J."/>
            <person name="Barrasa J.M."/>
            <person name="Sanchez-Garcia M."/>
            <person name="Camarero S."/>
            <person name="Miyauchi S."/>
            <person name="Serrano A."/>
            <person name="Linde D."/>
            <person name="Babiker R."/>
            <person name="Drula E."/>
            <person name="Ayuso-Fernandez I."/>
            <person name="Pacheco R."/>
            <person name="Padilla G."/>
            <person name="Ferreira P."/>
            <person name="Barriuso J."/>
            <person name="Kellner H."/>
            <person name="Castanera R."/>
            <person name="Alfaro M."/>
            <person name="Ramirez L."/>
            <person name="Pisabarro A.G."/>
            <person name="Kuo A."/>
            <person name="Tritt A."/>
            <person name="Lipzen A."/>
            <person name="He G."/>
            <person name="Yan M."/>
            <person name="Ng V."/>
            <person name="Cullen D."/>
            <person name="Martin F."/>
            <person name="Rosso M.-N."/>
            <person name="Henrissat B."/>
            <person name="Hibbett D."/>
            <person name="Martinez A.T."/>
            <person name="Grigoriev I.V."/>
        </authorList>
    </citation>
    <scope>NUCLEOTIDE SEQUENCE</scope>
    <source>
        <strain evidence="2">AH 40177</strain>
    </source>
</reference>
<evidence type="ECO:0000313" key="2">
    <source>
        <dbReference type="EMBL" id="KAF9061716.1"/>
    </source>
</evidence>
<keyword evidence="3" id="KW-1185">Reference proteome</keyword>